<dbReference type="AlphaFoldDB" id="A0AAV6H4L0"/>
<accession>A0AAV6H4L0</accession>
<reference evidence="2" key="1">
    <citation type="submission" date="2020-10" db="EMBL/GenBank/DDBJ databases">
        <title>Chromosome-scale genome assembly of the Allis shad, Alosa alosa.</title>
        <authorList>
            <person name="Margot Z."/>
            <person name="Christophe K."/>
            <person name="Cabau C."/>
            <person name="Louis A."/>
            <person name="Berthelot C."/>
            <person name="Parey E."/>
            <person name="Roest Crollius H."/>
            <person name="Montfort J."/>
            <person name="Robinson-Rechavi M."/>
            <person name="Bucao C."/>
            <person name="Bouchez O."/>
            <person name="Gislard M."/>
            <person name="Lluch J."/>
            <person name="Milhes M."/>
            <person name="Lampietro C."/>
            <person name="Lopez Roques C."/>
            <person name="Donnadieu C."/>
            <person name="Braasch I."/>
            <person name="Desvignes T."/>
            <person name="Postlethwait J."/>
            <person name="Bobe J."/>
            <person name="Guiguen Y."/>
        </authorList>
    </citation>
    <scope>NUCLEOTIDE SEQUENCE</scope>
    <source>
        <strain evidence="2">M-15738</strain>
        <tissue evidence="2">Blood</tissue>
    </source>
</reference>
<keyword evidence="3" id="KW-1185">Reference proteome</keyword>
<gene>
    <name evidence="2" type="ORF">AALO_G00087690</name>
</gene>
<evidence type="ECO:0000313" key="3">
    <source>
        <dbReference type="Proteomes" id="UP000823561"/>
    </source>
</evidence>
<proteinExistence type="predicted"/>
<dbReference type="EMBL" id="JADWDJ010000006">
    <property type="protein sequence ID" value="KAG5280316.1"/>
    <property type="molecule type" value="Genomic_DNA"/>
</dbReference>
<comment type="caution">
    <text evidence="2">The sequence shown here is derived from an EMBL/GenBank/DDBJ whole genome shotgun (WGS) entry which is preliminary data.</text>
</comment>
<feature type="compositionally biased region" description="Polar residues" evidence="1">
    <location>
        <begin position="321"/>
        <end position="334"/>
    </location>
</feature>
<sequence length="612" mass="64493">MGRLDDAAKRKVVELREAGLSFRKIKAVLELENIKVSAQAIYLFLKEYNGRNGTNLAAARGVAGVQAPAVGTGDGSSASRSNSWRDRQLGSLMREASRVAGFSTSPDPTHHQGGSSAEERGSRSTSGGSREDNGARKQDEEEDIRIVSVTSLAHRARQDGTQAQRTNMTTGVGAMTGIFARRRLTPSPATNPVLLARKRLLDKAMLHRARIRDGGLSPAQQVAPQPRRDQSYMRNMMLPPVSSSIDLTAPRPQQVRGIADSHPDASLARRGFQPRIGVPPPRVGRGIADSHPDASLARRGFQPRIGVPPPRVGVRLPSPTGPSATAQAAANHNPNPGVRIQHPASQQPQRREPSPSYQPGALEALRQSLGEQVQGLGSEVRSLALAVRMLVEQQGRLEREQVQQTQVQKQILSTLQFLASRPSPCGLAHATPTPPPPPASSVPASLPAAASSSYSQSTAFASTQSSYSQGGLSLSDSSGLDGVGAFTFSGMSSAGGVGVGGMNGFGGSESLHPAHTHAHTHTTSPAYTQSLTHTPPDYTQTLVQSHTQMASPALGQGLSHTDAFAGRKDSELSAGQVGTSLQDCGTSIPAPSPLALSPQEPQLLNIIKVESI</sequence>
<feature type="compositionally biased region" description="Basic and acidic residues" evidence="1">
    <location>
        <begin position="129"/>
        <end position="139"/>
    </location>
</feature>
<feature type="region of interest" description="Disordered" evidence="1">
    <location>
        <begin position="253"/>
        <end position="359"/>
    </location>
</feature>
<organism evidence="2 3">
    <name type="scientific">Alosa alosa</name>
    <name type="common">allis shad</name>
    <dbReference type="NCBI Taxonomy" id="278164"/>
    <lineage>
        <taxon>Eukaryota</taxon>
        <taxon>Metazoa</taxon>
        <taxon>Chordata</taxon>
        <taxon>Craniata</taxon>
        <taxon>Vertebrata</taxon>
        <taxon>Euteleostomi</taxon>
        <taxon>Actinopterygii</taxon>
        <taxon>Neopterygii</taxon>
        <taxon>Teleostei</taxon>
        <taxon>Clupei</taxon>
        <taxon>Clupeiformes</taxon>
        <taxon>Clupeoidei</taxon>
        <taxon>Clupeidae</taxon>
        <taxon>Alosa</taxon>
    </lineage>
</organism>
<protein>
    <submittedName>
        <fullName evidence="2">Uncharacterized protein</fullName>
    </submittedName>
</protein>
<dbReference type="Proteomes" id="UP000823561">
    <property type="component" value="Chromosome 6"/>
</dbReference>
<evidence type="ECO:0000256" key="1">
    <source>
        <dbReference type="SAM" id="MobiDB-lite"/>
    </source>
</evidence>
<evidence type="ECO:0000313" key="2">
    <source>
        <dbReference type="EMBL" id="KAG5280316.1"/>
    </source>
</evidence>
<feature type="region of interest" description="Disordered" evidence="1">
    <location>
        <begin position="423"/>
        <end position="446"/>
    </location>
</feature>
<feature type="region of interest" description="Disordered" evidence="1">
    <location>
        <begin position="100"/>
        <end position="147"/>
    </location>
</feature>
<name>A0AAV6H4L0_9TELE</name>